<keyword evidence="1" id="KW-0378">Hydrolase</keyword>
<dbReference type="SFLD" id="SFLDS00003">
    <property type="entry name" value="Haloacid_Dehalogenase"/>
    <property type="match status" value="1"/>
</dbReference>
<dbReference type="PROSITE" id="PS01229">
    <property type="entry name" value="COF_2"/>
    <property type="match status" value="1"/>
</dbReference>
<dbReference type="InterPro" id="IPR036412">
    <property type="entry name" value="HAD-like_sf"/>
</dbReference>
<dbReference type="SUPFAM" id="SSF56784">
    <property type="entry name" value="HAD-like"/>
    <property type="match status" value="1"/>
</dbReference>
<dbReference type="Gene3D" id="3.30.1240.10">
    <property type="match status" value="1"/>
</dbReference>
<accession>A0ABW5PEF4</accession>
<dbReference type="RefSeq" id="WP_377603789.1">
    <property type="nucleotide sequence ID" value="NZ_JBHUME010000008.1"/>
</dbReference>
<name>A0ABW5PEF4_9BACL</name>
<dbReference type="NCBIfam" id="TIGR01484">
    <property type="entry name" value="HAD-SF-IIB"/>
    <property type="match status" value="1"/>
</dbReference>
<dbReference type="SFLD" id="SFLDG01140">
    <property type="entry name" value="C2.B:_Phosphomannomutase_and_P"/>
    <property type="match status" value="1"/>
</dbReference>
<dbReference type="Proteomes" id="UP001597541">
    <property type="component" value="Unassembled WGS sequence"/>
</dbReference>
<gene>
    <name evidence="1" type="ORF">ACFSUF_14990</name>
</gene>
<dbReference type="CDD" id="cd07516">
    <property type="entry name" value="HAD_Pase"/>
    <property type="match status" value="1"/>
</dbReference>
<proteinExistence type="predicted"/>
<dbReference type="PRINTS" id="PR00119">
    <property type="entry name" value="CATATPASE"/>
</dbReference>
<evidence type="ECO:0000313" key="2">
    <source>
        <dbReference type="Proteomes" id="UP001597541"/>
    </source>
</evidence>
<organism evidence="1 2">
    <name type="scientific">Paenibacillus gansuensis</name>
    <dbReference type="NCBI Taxonomy" id="306542"/>
    <lineage>
        <taxon>Bacteria</taxon>
        <taxon>Bacillati</taxon>
        <taxon>Bacillota</taxon>
        <taxon>Bacilli</taxon>
        <taxon>Bacillales</taxon>
        <taxon>Paenibacillaceae</taxon>
        <taxon>Paenibacillus</taxon>
    </lineage>
</organism>
<dbReference type="Pfam" id="PF08282">
    <property type="entry name" value="Hydrolase_3"/>
    <property type="match status" value="1"/>
</dbReference>
<dbReference type="EC" id="3.1.3.-" evidence="1"/>
<dbReference type="InterPro" id="IPR023214">
    <property type="entry name" value="HAD_sf"/>
</dbReference>
<sequence>MPDYKLIALDMDGTLLNESLEVSEENRKWIRAAQEAGITVCLSTGRGYASALPYAEQLELNGPMVLVNGSEVWENPQRVLKREHMDLSAVRHMREIAVRHNVWYWAYSVTGVYNREQWPDSEEAEEWLKFGYYEQNAEILAAVAAELEPYRHYELTNSSPDNIEINPPGVSKESGLREVCKLMGIEMSQVVAMGDSLNDIAAIRAAGLGIAMGNAQDAVKNEADQVTLTNNDHGVGHAIKEYVLKV</sequence>
<protein>
    <submittedName>
        <fullName evidence="1">Cof-type HAD-IIB family hydrolase</fullName>
        <ecNumber evidence="1">3.1.3.-</ecNumber>
    </submittedName>
</protein>
<evidence type="ECO:0000313" key="1">
    <source>
        <dbReference type="EMBL" id="MFD2613736.1"/>
    </source>
</evidence>
<dbReference type="EMBL" id="JBHUME010000008">
    <property type="protein sequence ID" value="MFD2613736.1"/>
    <property type="molecule type" value="Genomic_DNA"/>
</dbReference>
<keyword evidence="2" id="KW-1185">Reference proteome</keyword>
<dbReference type="InterPro" id="IPR006379">
    <property type="entry name" value="HAD-SF_hydro_IIB"/>
</dbReference>
<comment type="caution">
    <text evidence="1">The sequence shown here is derived from an EMBL/GenBank/DDBJ whole genome shotgun (WGS) entry which is preliminary data.</text>
</comment>
<dbReference type="Gene3D" id="3.40.50.1000">
    <property type="entry name" value="HAD superfamily/HAD-like"/>
    <property type="match status" value="1"/>
</dbReference>
<dbReference type="PANTHER" id="PTHR10000">
    <property type="entry name" value="PHOSPHOSERINE PHOSPHATASE"/>
    <property type="match status" value="1"/>
</dbReference>
<reference evidence="2" key="1">
    <citation type="journal article" date="2019" name="Int. J. Syst. Evol. Microbiol.">
        <title>The Global Catalogue of Microorganisms (GCM) 10K type strain sequencing project: providing services to taxonomists for standard genome sequencing and annotation.</title>
        <authorList>
            <consortium name="The Broad Institute Genomics Platform"/>
            <consortium name="The Broad Institute Genome Sequencing Center for Infectious Disease"/>
            <person name="Wu L."/>
            <person name="Ma J."/>
        </authorList>
    </citation>
    <scope>NUCLEOTIDE SEQUENCE [LARGE SCALE GENOMIC DNA]</scope>
    <source>
        <strain evidence="2">KCTC 3950</strain>
    </source>
</reference>
<dbReference type="PANTHER" id="PTHR10000:SF55">
    <property type="entry name" value="5-AMINO-6-(5-PHOSPHO-D-RIBITYLAMINO)URACIL PHOSPHATASE YCSE"/>
    <property type="match status" value="1"/>
</dbReference>
<dbReference type="GO" id="GO:0016787">
    <property type="term" value="F:hydrolase activity"/>
    <property type="evidence" value="ECO:0007669"/>
    <property type="project" value="UniProtKB-KW"/>
</dbReference>
<dbReference type="PROSITE" id="PS01228">
    <property type="entry name" value="COF_1"/>
    <property type="match status" value="1"/>
</dbReference>